<dbReference type="Gene3D" id="1.20.1640.10">
    <property type="entry name" value="Multidrug efflux transporter AcrB transmembrane domain"/>
    <property type="match status" value="1"/>
</dbReference>
<dbReference type="InterPro" id="IPR055344">
    <property type="entry name" value="SecD_SecF_C_bact"/>
</dbReference>
<evidence type="ECO:0000256" key="9">
    <source>
        <dbReference type="HAMAP-Rule" id="MF_01464"/>
    </source>
</evidence>
<dbReference type="InterPro" id="IPR022813">
    <property type="entry name" value="SecD/SecF_arch_bac"/>
</dbReference>
<comment type="similarity">
    <text evidence="9">Belongs to the SecD/SecF family. SecF subfamily.</text>
</comment>
<keyword evidence="8 9" id="KW-0472">Membrane</keyword>
<evidence type="ECO:0000256" key="7">
    <source>
        <dbReference type="ARBA" id="ARBA00023010"/>
    </source>
</evidence>
<reference evidence="11 12" key="1">
    <citation type="journal article" date="2016" name="Nat. Commun.">
        <title>Thousands of microbial genomes shed light on interconnected biogeochemical processes in an aquifer system.</title>
        <authorList>
            <person name="Anantharaman K."/>
            <person name="Brown C.T."/>
            <person name="Hug L.A."/>
            <person name="Sharon I."/>
            <person name="Castelle C.J."/>
            <person name="Probst A.J."/>
            <person name="Thomas B.C."/>
            <person name="Singh A."/>
            <person name="Wilkins M.J."/>
            <person name="Karaoz U."/>
            <person name="Brodie E.L."/>
            <person name="Williams K.H."/>
            <person name="Hubbard S.S."/>
            <person name="Banfield J.F."/>
        </authorList>
    </citation>
    <scope>NUCLEOTIDE SEQUENCE [LARGE SCALE GENOMIC DNA]</scope>
</reference>
<dbReference type="AlphaFoldDB" id="A0A1F7WHN4"/>
<comment type="subcellular location">
    <subcellularLocation>
        <location evidence="1 9">Cell membrane</location>
        <topology evidence="1 9">Multi-pass membrane protein</topology>
    </subcellularLocation>
</comment>
<dbReference type="EMBL" id="MGFH01000233">
    <property type="protein sequence ID" value="OGM01575.1"/>
    <property type="molecule type" value="Genomic_DNA"/>
</dbReference>
<dbReference type="PANTHER" id="PTHR30081:SF8">
    <property type="entry name" value="PROTEIN TRANSLOCASE SUBUNIT SECF"/>
    <property type="match status" value="1"/>
</dbReference>
<comment type="caution">
    <text evidence="11">The sequence shown here is derived from an EMBL/GenBank/DDBJ whole genome shotgun (WGS) entry which is preliminary data.</text>
</comment>
<dbReference type="GO" id="GO:0043952">
    <property type="term" value="P:protein transport by the Sec complex"/>
    <property type="evidence" value="ECO:0007669"/>
    <property type="project" value="UniProtKB-UniRule"/>
</dbReference>
<dbReference type="GO" id="GO:0006605">
    <property type="term" value="P:protein targeting"/>
    <property type="evidence" value="ECO:0007669"/>
    <property type="project" value="UniProtKB-UniRule"/>
</dbReference>
<dbReference type="Pfam" id="PF02355">
    <property type="entry name" value="SecD_SecF_C"/>
    <property type="match status" value="1"/>
</dbReference>
<keyword evidence="6 9" id="KW-1133">Transmembrane helix</keyword>
<evidence type="ECO:0000259" key="10">
    <source>
        <dbReference type="Pfam" id="PF02355"/>
    </source>
</evidence>
<evidence type="ECO:0000256" key="2">
    <source>
        <dbReference type="ARBA" id="ARBA00022448"/>
    </source>
</evidence>
<feature type="transmembrane region" description="Helical" evidence="9">
    <location>
        <begin position="162"/>
        <end position="179"/>
    </location>
</feature>
<dbReference type="InterPro" id="IPR022645">
    <property type="entry name" value="SecD/SecF_bac"/>
</dbReference>
<feature type="transmembrane region" description="Helical" evidence="9">
    <location>
        <begin position="288"/>
        <end position="315"/>
    </location>
</feature>
<dbReference type="STRING" id="1817813.A2008_05020"/>
<protein>
    <recommendedName>
        <fullName evidence="9">Protein-export membrane protein SecF</fullName>
    </recommendedName>
</protein>
<keyword evidence="5 9" id="KW-0653">Protein transport</keyword>
<evidence type="ECO:0000256" key="4">
    <source>
        <dbReference type="ARBA" id="ARBA00022692"/>
    </source>
</evidence>
<gene>
    <name evidence="9" type="primary">secF</name>
    <name evidence="11" type="ORF">A2008_05020</name>
</gene>
<dbReference type="HAMAP" id="MF_01464_B">
    <property type="entry name" value="SecF_B"/>
    <property type="match status" value="1"/>
</dbReference>
<dbReference type="NCBIfam" id="TIGR00916">
    <property type="entry name" value="2A0604s01"/>
    <property type="match status" value="1"/>
</dbReference>
<evidence type="ECO:0000313" key="12">
    <source>
        <dbReference type="Proteomes" id="UP000178735"/>
    </source>
</evidence>
<dbReference type="InterPro" id="IPR005665">
    <property type="entry name" value="SecF_bac"/>
</dbReference>
<comment type="function">
    <text evidence="9">Part of the Sec protein translocase complex. Interacts with the SecYEG preprotein conducting channel. SecDF uses the proton motive force (PMF) to complete protein translocation after the ATP-dependent function of SecA.</text>
</comment>
<keyword evidence="3 9" id="KW-1003">Cell membrane</keyword>
<dbReference type="GO" id="GO:0005886">
    <property type="term" value="C:plasma membrane"/>
    <property type="evidence" value="ECO:0007669"/>
    <property type="project" value="UniProtKB-SubCell"/>
</dbReference>
<accession>A0A1F7WHN4</accession>
<dbReference type="GO" id="GO:0015450">
    <property type="term" value="F:protein-transporting ATPase activity"/>
    <property type="evidence" value="ECO:0007669"/>
    <property type="project" value="InterPro"/>
</dbReference>
<dbReference type="PRINTS" id="PR01755">
    <property type="entry name" value="SECFTRNLCASE"/>
</dbReference>
<evidence type="ECO:0000256" key="6">
    <source>
        <dbReference type="ARBA" id="ARBA00022989"/>
    </source>
</evidence>
<feature type="transmembrane region" description="Helical" evidence="9">
    <location>
        <begin position="260"/>
        <end position="282"/>
    </location>
</feature>
<evidence type="ECO:0000256" key="5">
    <source>
        <dbReference type="ARBA" id="ARBA00022927"/>
    </source>
</evidence>
<evidence type="ECO:0000256" key="3">
    <source>
        <dbReference type="ARBA" id="ARBA00022475"/>
    </source>
</evidence>
<dbReference type="GO" id="GO:0065002">
    <property type="term" value="P:intracellular protein transmembrane transport"/>
    <property type="evidence" value="ECO:0007669"/>
    <property type="project" value="UniProtKB-UniRule"/>
</dbReference>
<comment type="caution">
    <text evidence="9">Lacks conserved residue(s) required for the propagation of feature annotation.</text>
</comment>
<dbReference type="SUPFAM" id="SSF82866">
    <property type="entry name" value="Multidrug efflux transporter AcrB transmembrane domain"/>
    <property type="match status" value="1"/>
</dbReference>
<evidence type="ECO:0000256" key="8">
    <source>
        <dbReference type="ARBA" id="ARBA00023136"/>
    </source>
</evidence>
<evidence type="ECO:0000313" key="11">
    <source>
        <dbReference type="EMBL" id="OGM01575.1"/>
    </source>
</evidence>
<keyword evidence="4 9" id="KW-0812">Transmembrane</keyword>
<dbReference type="InterPro" id="IPR048634">
    <property type="entry name" value="SecD_SecF_C"/>
</dbReference>
<keyword evidence="2 9" id="KW-0813">Transport</keyword>
<feature type="transmembrane region" description="Helical" evidence="9">
    <location>
        <begin position="12"/>
        <end position="33"/>
    </location>
</feature>
<dbReference type="NCBIfam" id="TIGR00966">
    <property type="entry name" value="transloc_SecF"/>
    <property type="match status" value="1"/>
</dbReference>
<feature type="domain" description="Protein export membrane protein SecD/SecF C-terminal" evidence="10">
    <location>
        <begin position="144"/>
        <end position="316"/>
    </location>
</feature>
<sequence>MKKFDFLSQRYVGYTISAALFVLTIVLYFTPAFSLKYGVDFKGGTELHFKFNKPVADDKIRQILKDDCGLSGVVQSTYTGDMPGGETVLLRGESREKIIKTDFLANEAYKDKTTGLEVKSLKDMREKFEAGLAKLDKDLKIEDTLRETSVGPAVGSELRTQAVFAVMVALIGILLYITYTFEFKFAIPAILALFHDVIIVLGVIMLARIEFDMSQLAVLLTVVGYSINDTIIICDRIRENFKIMRKTSYYDMVNESLAQVFSRTVITVLTTLLPLISIFFFGGEVLSGFALTMMCGMIVGCYSSIFVVSPIIVIWKTYEEKAVA</sequence>
<keyword evidence="7 9" id="KW-0811">Translocation</keyword>
<proteinExistence type="inferred from homology"/>
<organism evidence="11 12">
    <name type="scientific">Candidatus Wallbacteria bacterium GWC2_49_35</name>
    <dbReference type="NCBI Taxonomy" id="1817813"/>
    <lineage>
        <taxon>Bacteria</taxon>
        <taxon>Candidatus Walliibacteriota</taxon>
    </lineage>
</organism>
<comment type="subunit">
    <text evidence="9">Forms a complex with SecD. Part of the essential Sec protein translocation apparatus which comprises SecA, SecYEG and auxiliary proteins SecDF. Other proteins may also be involved.</text>
</comment>
<feature type="transmembrane region" description="Helical" evidence="9">
    <location>
        <begin position="185"/>
        <end position="207"/>
    </location>
</feature>
<dbReference type="PANTHER" id="PTHR30081">
    <property type="entry name" value="PROTEIN-EXPORT MEMBRANE PROTEIN SEC"/>
    <property type="match status" value="1"/>
</dbReference>
<evidence type="ECO:0000256" key="1">
    <source>
        <dbReference type="ARBA" id="ARBA00004651"/>
    </source>
</evidence>
<name>A0A1F7WHN4_9BACT</name>
<dbReference type="Proteomes" id="UP000178735">
    <property type="component" value="Unassembled WGS sequence"/>
</dbReference>